<accession>A0A6J4H8Z1</accession>
<reference evidence="2" key="1">
    <citation type="submission" date="2020-02" db="EMBL/GenBank/DDBJ databases">
        <authorList>
            <person name="Meier V. D."/>
        </authorList>
    </citation>
    <scope>NUCLEOTIDE SEQUENCE</scope>
    <source>
        <strain evidence="2">AVDCRST_MAG52</strain>
    </source>
</reference>
<keyword evidence="2" id="KW-0689">Ribosomal protein</keyword>
<dbReference type="GO" id="GO:0005840">
    <property type="term" value="C:ribosome"/>
    <property type="evidence" value="ECO:0007669"/>
    <property type="project" value="UniProtKB-KW"/>
</dbReference>
<feature type="non-terminal residue" evidence="2">
    <location>
        <position position="45"/>
    </location>
</feature>
<feature type="region of interest" description="Disordered" evidence="1">
    <location>
        <begin position="1"/>
        <end position="45"/>
    </location>
</feature>
<dbReference type="AlphaFoldDB" id="A0A6J4H8Z1"/>
<organism evidence="2">
    <name type="scientific">uncultured Blastococcus sp</name>
    <dbReference type="NCBI Taxonomy" id="217144"/>
    <lineage>
        <taxon>Bacteria</taxon>
        <taxon>Bacillati</taxon>
        <taxon>Actinomycetota</taxon>
        <taxon>Actinomycetes</taxon>
        <taxon>Geodermatophilales</taxon>
        <taxon>Geodermatophilaceae</taxon>
        <taxon>Blastococcus</taxon>
        <taxon>environmental samples</taxon>
    </lineage>
</organism>
<evidence type="ECO:0000256" key="1">
    <source>
        <dbReference type="SAM" id="MobiDB-lite"/>
    </source>
</evidence>
<keyword evidence="2" id="KW-0687">Ribonucleoprotein</keyword>
<proteinExistence type="predicted"/>
<dbReference type="EMBL" id="CADCTN010000025">
    <property type="protein sequence ID" value="CAA9217686.1"/>
    <property type="molecule type" value="Genomic_DNA"/>
</dbReference>
<name>A0A6J4H8Z1_9ACTN</name>
<feature type="non-terminal residue" evidence="2">
    <location>
        <position position="1"/>
    </location>
</feature>
<evidence type="ECO:0000313" key="2">
    <source>
        <dbReference type="EMBL" id="CAA9217686.1"/>
    </source>
</evidence>
<protein>
    <submittedName>
        <fullName evidence="2">LSU ribosomal protein L34p</fullName>
    </submittedName>
</protein>
<sequence>EQAHVPAEQPPTVEDPRLPAADAYPRGPGDPRRPSAQGSREPLRL</sequence>
<gene>
    <name evidence="2" type="ORF">AVDCRST_MAG52-312</name>
</gene>